<evidence type="ECO:0000256" key="1">
    <source>
        <dbReference type="ARBA" id="ARBA00022729"/>
    </source>
</evidence>
<organism evidence="4 5">
    <name type="scientific">Macrostomum lignano</name>
    <dbReference type="NCBI Taxonomy" id="282301"/>
    <lineage>
        <taxon>Eukaryota</taxon>
        <taxon>Metazoa</taxon>
        <taxon>Spiralia</taxon>
        <taxon>Lophotrochozoa</taxon>
        <taxon>Platyhelminthes</taxon>
        <taxon>Rhabditophora</taxon>
        <taxon>Macrostomorpha</taxon>
        <taxon>Macrostomida</taxon>
        <taxon>Macrostomidae</taxon>
        <taxon>Macrostomum</taxon>
    </lineage>
</organism>
<dbReference type="GO" id="GO:0032222">
    <property type="term" value="P:regulation of synaptic transmission, cholinergic"/>
    <property type="evidence" value="ECO:0007669"/>
    <property type="project" value="InterPro"/>
</dbReference>
<feature type="chain" id="PRO_5012085778" description="Protein quiver" evidence="3">
    <location>
        <begin position="42"/>
        <end position="160"/>
    </location>
</feature>
<proteinExistence type="predicted"/>
<reference evidence="4 5" key="1">
    <citation type="submission" date="2017-06" db="EMBL/GenBank/DDBJ databases">
        <title>A platform for efficient transgenesis in Macrostomum lignano, a flatworm model organism for stem cell research.</title>
        <authorList>
            <person name="Berezikov E."/>
        </authorList>
    </citation>
    <scope>NUCLEOTIDE SEQUENCE [LARGE SCALE GENOMIC DNA]</scope>
    <source>
        <strain evidence="4">DV1</strain>
        <tissue evidence="4">Whole organism</tissue>
    </source>
</reference>
<feature type="signal peptide" evidence="3">
    <location>
        <begin position="1"/>
        <end position="41"/>
    </location>
</feature>
<name>A0A267DLL8_9PLAT</name>
<dbReference type="InterPro" id="IPR031424">
    <property type="entry name" value="QVR-like"/>
</dbReference>
<feature type="non-terminal residue" evidence="4">
    <location>
        <position position="1"/>
    </location>
</feature>
<dbReference type="PANTHER" id="PTHR33562">
    <property type="entry name" value="ATILLA, ISOFORM B-RELATED-RELATED"/>
    <property type="match status" value="1"/>
</dbReference>
<sequence length="160" mass="17311">LNSSAAFSLVANWKQSMHAAWGVQLPVLLLLLGSLIPLATGDEADFSDHITCYECEGQLGNSTCSTPGVDIDKVLNQVSCVRGGCLKWAYYKNSQLQLVRTCSLRVNMSIYLHSACRQERRGNGFICICPNDLCNSAGMTTALPAAALAAQLLLLLEKLF</sequence>
<evidence type="ECO:0000256" key="3">
    <source>
        <dbReference type="SAM" id="SignalP"/>
    </source>
</evidence>
<evidence type="ECO:0000313" key="4">
    <source>
        <dbReference type="EMBL" id="PAA50181.1"/>
    </source>
</evidence>
<dbReference type="Pfam" id="PF17064">
    <property type="entry name" value="QVR"/>
    <property type="match status" value="1"/>
</dbReference>
<evidence type="ECO:0000313" key="5">
    <source>
        <dbReference type="Proteomes" id="UP000215902"/>
    </source>
</evidence>
<keyword evidence="5" id="KW-1185">Reference proteome</keyword>
<keyword evidence="2" id="KW-0325">Glycoprotein</keyword>
<dbReference type="OrthoDB" id="9991292at2759"/>
<keyword evidence="1 3" id="KW-0732">Signal</keyword>
<comment type="caution">
    <text evidence="4">The sequence shown here is derived from an EMBL/GenBank/DDBJ whole genome shotgun (WGS) entry which is preliminary data.</text>
</comment>
<dbReference type="InterPro" id="IPR050975">
    <property type="entry name" value="Sleep_regulator"/>
</dbReference>
<dbReference type="Proteomes" id="UP000215902">
    <property type="component" value="Unassembled WGS sequence"/>
</dbReference>
<gene>
    <name evidence="4" type="ORF">BOX15_Mlig021953g1</name>
</gene>
<evidence type="ECO:0000256" key="2">
    <source>
        <dbReference type="ARBA" id="ARBA00023180"/>
    </source>
</evidence>
<dbReference type="AlphaFoldDB" id="A0A267DLL8"/>
<accession>A0A267DLL8</accession>
<protein>
    <recommendedName>
        <fullName evidence="6">Protein quiver</fullName>
    </recommendedName>
</protein>
<dbReference type="GO" id="GO:0030431">
    <property type="term" value="P:sleep"/>
    <property type="evidence" value="ECO:0007669"/>
    <property type="project" value="InterPro"/>
</dbReference>
<dbReference type="EMBL" id="NIVC01003698">
    <property type="protein sequence ID" value="PAA50181.1"/>
    <property type="molecule type" value="Genomic_DNA"/>
</dbReference>
<evidence type="ECO:0008006" key="6">
    <source>
        <dbReference type="Google" id="ProtNLM"/>
    </source>
</evidence>